<feature type="domain" description="Periplasmic binding protein" evidence="5">
    <location>
        <begin position="50"/>
        <end position="307"/>
    </location>
</feature>
<evidence type="ECO:0000259" key="5">
    <source>
        <dbReference type="Pfam" id="PF13407"/>
    </source>
</evidence>
<sequence>MSRMVRVAKKRAINVLKGEKVVPPVQRWMMRLFVILNVCLFSAYANATFFAVSVSSQDNFRNSITDSIEEAVDARHDYVYVDDVDNDFDEQVKQIQHYIDSGADAVVVFATGTHEQNKQLLEFAKDVPLVFVNTEPVADLSTMPANTVYVGSNEVDSGTMQMEALAQLAGYQGKVALLKGEMNHPAAITRTKDVYDVVAKYPNLSVVAAETGNWQRNQGYNIVEKWIKDNLDFNILVSNNDEMLMGGLMALRDNGKDVKSYYTGGIDGIYDALLEMDKGNLDITVLQDGKGQGKAVVDMTYRLLNHQSVKNPHWVPFKLITKENYKLLLDGEQ</sequence>
<organism evidence="6 7">
    <name type="scientific">Vibrio zhugei</name>
    <dbReference type="NCBI Taxonomy" id="2479546"/>
    <lineage>
        <taxon>Bacteria</taxon>
        <taxon>Pseudomonadati</taxon>
        <taxon>Pseudomonadota</taxon>
        <taxon>Gammaproteobacteria</taxon>
        <taxon>Vibrionales</taxon>
        <taxon>Vibrionaceae</taxon>
        <taxon>Vibrio</taxon>
    </lineage>
</organism>
<reference evidence="7" key="1">
    <citation type="journal article" date="2019" name="Int. J. Syst. Evol. Microbiol.">
        <title>The Global Catalogue of Microorganisms (GCM) 10K type strain sequencing project: providing services to taxonomists for standard genome sequencing and annotation.</title>
        <authorList>
            <consortium name="The Broad Institute Genomics Platform"/>
            <consortium name="The Broad Institute Genome Sequencing Center for Infectious Disease"/>
            <person name="Wu L."/>
            <person name="Ma J."/>
        </authorList>
    </citation>
    <scope>NUCLEOTIDE SEQUENCE [LARGE SCALE GENOMIC DNA]</scope>
    <source>
        <strain evidence="7">KCTC 62784</strain>
    </source>
</reference>
<dbReference type="PANTHER" id="PTHR46847:SF1">
    <property type="entry name" value="D-ALLOSE-BINDING PERIPLASMIC PROTEIN-RELATED"/>
    <property type="match status" value="1"/>
</dbReference>
<dbReference type="PANTHER" id="PTHR46847">
    <property type="entry name" value="D-ALLOSE-BINDING PERIPLASMIC PROTEIN-RELATED"/>
    <property type="match status" value="1"/>
</dbReference>
<comment type="caution">
    <text evidence="6">The sequence shown here is derived from an EMBL/GenBank/DDBJ whole genome shotgun (WGS) entry which is preliminary data.</text>
</comment>
<dbReference type="Pfam" id="PF13407">
    <property type="entry name" value="Peripla_BP_4"/>
    <property type="match status" value="1"/>
</dbReference>
<dbReference type="RefSeq" id="WP_164711840.1">
    <property type="nucleotide sequence ID" value="NZ_AP024911.1"/>
</dbReference>
<comment type="subcellular location">
    <subcellularLocation>
        <location evidence="1">Cell envelope</location>
    </subcellularLocation>
</comment>
<proteinExistence type="inferred from homology"/>
<keyword evidence="4" id="KW-0732">Signal</keyword>
<dbReference type="Proteomes" id="UP001595384">
    <property type="component" value="Unassembled WGS sequence"/>
</dbReference>
<dbReference type="SUPFAM" id="SSF53822">
    <property type="entry name" value="Periplasmic binding protein-like I"/>
    <property type="match status" value="1"/>
</dbReference>
<evidence type="ECO:0000256" key="1">
    <source>
        <dbReference type="ARBA" id="ARBA00004196"/>
    </source>
</evidence>
<comment type="similarity">
    <text evidence="2">Belongs to the bacterial solute-binding protein 2 family.</text>
</comment>
<name>A0ABV7CBE9_9VIBR</name>
<evidence type="ECO:0000256" key="2">
    <source>
        <dbReference type="ARBA" id="ARBA00007639"/>
    </source>
</evidence>
<gene>
    <name evidence="6" type="ORF">ACFODT_09455</name>
</gene>
<dbReference type="InterPro" id="IPR025997">
    <property type="entry name" value="SBP_2_dom"/>
</dbReference>
<keyword evidence="7" id="KW-1185">Reference proteome</keyword>
<protein>
    <recommendedName>
        <fullName evidence="3">Autoinducer 2-binding periplasmic protein LuxP</fullName>
    </recommendedName>
</protein>
<evidence type="ECO:0000256" key="4">
    <source>
        <dbReference type="ARBA" id="ARBA00022729"/>
    </source>
</evidence>
<evidence type="ECO:0000256" key="3">
    <source>
        <dbReference type="ARBA" id="ARBA00022181"/>
    </source>
</evidence>
<dbReference type="EMBL" id="JBHRSE010000060">
    <property type="protein sequence ID" value="MFC3024053.1"/>
    <property type="molecule type" value="Genomic_DNA"/>
</dbReference>
<dbReference type="Gene3D" id="3.40.50.2300">
    <property type="match status" value="2"/>
</dbReference>
<dbReference type="InterPro" id="IPR028082">
    <property type="entry name" value="Peripla_BP_I"/>
</dbReference>
<evidence type="ECO:0000313" key="6">
    <source>
        <dbReference type="EMBL" id="MFC3024053.1"/>
    </source>
</evidence>
<accession>A0ABV7CBE9</accession>
<evidence type="ECO:0000313" key="7">
    <source>
        <dbReference type="Proteomes" id="UP001595384"/>
    </source>
</evidence>